<dbReference type="PANTHER" id="PTHR33112">
    <property type="entry name" value="DOMAIN PROTEIN, PUTATIVE-RELATED"/>
    <property type="match status" value="1"/>
</dbReference>
<organism evidence="3 4">
    <name type="scientific">Xylaria hypoxylon</name>
    <dbReference type="NCBI Taxonomy" id="37992"/>
    <lineage>
        <taxon>Eukaryota</taxon>
        <taxon>Fungi</taxon>
        <taxon>Dikarya</taxon>
        <taxon>Ascomycota</taxon>
        <taxon>Pezizomycotina</taxon>
        <taxon>Sordariomycetes</taxon>
        <taxon>Xylariomycetidae</taxon>
        <taxon>Xylariales</taxon>
        <taxon>Xylariaceae</taxon>
        <taxon>Xylaria</taxon>
    </lineage>
</organism>
<dbReference type="PANTHER" id="PTHR33112:SF9">
    <property type="entry name" value="HETEROKARYON INCOMPATIBILITY DOMAIN-CONTAINING PROTEIN"/>
    <property type="match status" value="1"/>
</dbReference>
<dbReference type="EMBL" id="SKBN01000003">
    <property type="protein sequence ID" value="TGJ88368.1"/>
    <property type="molecule type" value="Genomic_DNA"/>
</dbReference>
<evidence type="ECO:0000313" key="3">
    <source>
        <dbReference type="EMBL" id="TGJ88368.1"/>
    </source>
</evidence>
<protein>
    <recommendedName>
        <fullName evidence="2">Heterokaryon incompatibility domain-containing protein</fullName>
    </recommendedName>
</protein>
<accession>A0A4Z0Z7X9</accession>
<sequence length="440" mass="49293">MASPSGDQGVEPNTSVYEATHEESSMPDVPNLGRTCSDEDGTYMVLPLDAWAQLPKSEKGREYDPVDCTVCEDLAGNRPEQEIWRKRSISELDVGGEQGCKYCLLLSKGIRTCVPEFELTDALALKNRLAKIFPQEPPSRYGVSVFRGEDDDSWKDKVIPSSRIPSGDTPSFTAINRAKEWLQKCIEGHDGCGGGGENPAPSRLIDTKPDESQDVKLVELENFACRYVCLSHCGGNTKSIKTTKGTLQERKEIIPWGTLCPTFQDAITVVRRLGLRYLWIDSLCIIQDDDDDCMRESWKKPTTYSLAHLTIAATRSPNHEGGCFSKIKPQFQTHEVTVPSPDNDKPTLFFRQSIPHCAGWILTPEQAKEFPLLDCAWVHQEIMLSSRVLHFQNNELLWECVYSICECGGDESFMESYYPPSRAPRSGTAESSRTPVPELW</sequence>
<evidence type="ECO:0000256" key="1">
    <source>
        <dbReference type="SAM" id="MobiDB-lite"/>
    </source>
</evidence>
<name>A0A4Z0Z7X9_9PEZI</name>
<keyword evidence="4" id="KW-1185">Reference proteome</keyword>
<gene>
    <name evidence="3" type="ORF">E0Z10_g394</name>
</gene>
<dbReference type="Proteomes" id="UP000297716">
    <property type="component" value="Unassembled WGS sequence"/>
</dbReference>
<feature type="region of interest" description="Disordered" evidence="1">
    <location>
        <begin position="419"/>
        <end position="440"/>
    </location>
</feature>
<comment type="caution">
    <text evidence="3">The sequence shown here is derived from an EMBL/GenBank/DDBJ whole genome shotgun (WGS) entry which is preliminary data.</text>
</comment>
<dbReference type="STRING" id="37992.A0A4Z0Z7X9"/>
<evidence type="ECO:0000313" key="4">
    <source>
        <dbReference type="Proteomes" id="UP000297716"/>
    </source>
</evidence>
<feature type="domain" description="Heterokaryon incompatibility" evidence="2">
    <location>
        <begin position="227"/>
        <end position="381"/>
    </location>
</feature>
<dbReference type="InterPro" id="IPR010730">
    <property type="entry name" value="HET"/>
</dbReference>
<dbReference type="OrthoDB" id="5347061at2759"/>
<feature type="region of interest" description="Disordered" evidence="1">
    <location>
        <begin position="1"/>
        <end position="36"/>
    </location>
</feature>
<dbReference type="Pfam" id="PF06985">
    <property type="entry name" value="HET"/>
    <property type="match status" value="1"/>
</dbReference>
<dbReference type="AlphaFoldDB" id="A0A4Z0Z7X9"/>
<reference evidence="3 4" key="1">
    <citation type="submission" date="2019-03" db="EMBL/GenBank/DDBJ databases">
        <title>Draft genome sequence of Xylaria hypoxylon DSM 108379, a ubiquitous saprotrophic-parasitic fungi on hardwood.</title>
        <authorList>
            <person name="Buettner E."/>
            <person name="Leonhardt S."/>
            <person name="Gebauer A.M."/>
            <person name="Liers C."/>
            <person name="Hofrichter M."/>
            <person name="Kellner H."/>
        </authorList>
    </citation>
    <scope>NUCLEOTIDE SEQUENCE [LARGE SCALE GENOMIC DNA]</scope>
    <source>
        <strain evidence="3 4">DSM 108379</strain>
    </source>
</reference>
<proteinExistence type="predicted"/>
<evidence type="ECO:0000259" key="2">
    <source>
        <dbReference type="Pfam" id="PF06985"/>
    </source>
</evidence>